<sequence>MIKVYIAEDQKMLNSALTSLLQLEESLEVVGTALDGEEALKGILEYQPDVAILDIEMPKMTGLDVAEAIHSTDTKVIILTTFARQSYFETAVKHQVQGYLLKDSPTDKLTETIYAVMNGETIYDPALVRHVLRKEKNPLTEREIEVLQCLSEGIPTQAIAEKVFLSQGTVRNYISSILSKTGARSRIEAVNVARKHQWMNE</sequence>
<evidence type="ECO:0000259" key="7">
    <source>
        <dbReference type="PROSITE" id="PS50110"/>
    </source>
</evidence>
<feature type="domain" description="HTH luxR-type" evidence="6">
    <location>
        <begin position="132"/>
        <end position="197"/>
    </location>
</feature>
<dbReference type="InterPro" id="IPR001789">
    <property type="entry name" value="Sig_transdc_resp-reg_receiver"/>
</dbReference>
<comment type="caution">
    <text evidence="8">The sequence shown here is derived from an EMBL/GenBank/DDBJ whole genome shotgun (WGS) entry which is preliminary data.</text>
</comment>
<reference evidence="8 9" key="1">
    <citation type="journal article" date="2019" name="Int. J. Syst. Evol. Microbiol.">
        <title>The Global Catalogue of Microorganisms (GCM) 10K type strain sequencing project: providing services to taxonomists for standard genome sequencing and annotation.</title>
        <authorList>
            <consortium name="The Broad Institute Genomics Platform"/>
            <consortium name="The Broad Institute Genome Sequencing Center for Infectious Disease"/>
            <person name="Wu L."/>
            <person name="Ma J."/>
        </authorList>
    </citation>
    <scope>NUCLEOTIDE SEQUENCE [LARGE SCALE GENOMIC DNA]</scope>
    <source>
        <strain evidence="8 9">JCM 12662</strain>
    </source>
</reference>
<dbReference type="EMBL" id="BAAACW010000167">
    <property type="protein sequence ID" value="GAA0372459.1"/>
    <property type="molecule type" value="Genomic_DNA"/>
</dbReference>
<dbReference type="PROSITE" id="PS50110">
    <property type="entry name" value="RESPONSE_REGULATORY"/>
    <property type="match status" value="1"/>
</dbReference>
<evidence type="ECO:0000256" key="2">
    <source>
        <dbReference type="ARBA" id="ARBA00023015"/>
    </source>
</evidence>
<dbReference type="Proteomes" id="UP001501166">
    <property type="component" value="Unassembled WGS sequence"/>
</dbReference>
<feature type="modified residue" description="4-aspartylphosphate" evidence="5">
    <location>
        <position position="54"/>
    </location>
</feature>
<gene>
    <name evidence="8" type="ORF">GCM10008932_24680</name>
</gene>
<dbReference type="PRINTS" id="PR00038">
    <property type="entry name" value="HTHLUXR"/>
</dbReference>
<evidence type="ECO:0000313" key="9">
    <source>
        <dbReference type="Proteomes" id="UP001501166"/>
    </source>
</evidence>
<dbReference type="InterPro" id="IPR016032">
    <property type="entry name" value="Sig_transdc_resp-reg_C-effctor"/>
</dbReference>
<dbReference type="CDD" id="cd06170">
    <property type="entry name" value="LuxR_C_like"/>
    <property type="match status" value="1"/>
</dbReference>
<dbReference type="SUPFAM" id="SSF46894">
    <property type="entry name" value="C-terminal effector domain of the bipartite response regulators"/>
    <property type="match status" value="1"/>
</dbReference>
<evidence type="ECO:0000256" key="5">
    <source>
        <dbReference type="PROSITE-ProRule" id="PRU00169"/>
    </source>
</evidence>
<proteinExistence type="predicted"/>
<evidence type="ECO:0000256" key="3">
    <source>
        <dbReference type="ARBA" id="ARBA00023125"/>
    </source>
</evidence>
<protein>
    <submittedName>
        <fullName evidence="8">Response regulator transcription factor</fullName>
    </submittedName>
</protein>
<feature type="domain" description="Response regulatory" evidence="7">
    <location>
        <begin position="3"/>
        <end position="117"/>
    </location>
</feature>
<dbReference type="Pfam" id="PF00196">
    <property type="entry name" value="GerE"/>
    <property type="match status" value="1"/>
</dbReference>
<dbReference type="Gene3D" id="3.40.50.2300">
    <property type="match status" value="1"/>
</dbReference>
<dbReference type="PANTHER" id="PTHR43214:SF42">
    <property type="entry name" value="TRANSCRIPTIONAL REGULATORY PROTEIN DESR"/>
    <property type="match status" value="1"/>
</dbReference>
<evidence type="ECO:0000256" key="1">
    <source>
        <dbReference type="ARBA" id="ARBA00022553"/>
    </source>
</evidence>
<evidence type="ECO:0000256" key="4">
    <source>
        <dbReference type="ARBA" id="ARBA00023163"/>
    </source>
</evidence>
<dbReference type="PROSITE" id="PS00622">
    <property type="entry name" value="HTH_LUXR_1"/>
    <property type="match status" value="1"/>
</dbReference>
<keyword evidence="4" id="KW-0804">Transcription</keyword>
<keyword evidence="9" id="KW-1185">Reference proteome</keyword>
<keyword evidence="2" id="KW-0805">Transcription regulation</keyword>
<dbReference type="PANTHER" id="PTHR43214">
    <property type="entry name" value="TWO-COMPONENT RESPONSE REGULATOR"/>
    <property type="match status" value="1"/>
</dbReference>
<evidence type="ECO:0000259" key="6">
    <source>
        <dbReference type="PROSITE" id="PS50043"/>
    </source>
</evidence>
<evidence type="ECO:0000313" key="8">
    <source>
        <dbReference type="EMBL" id="GAA0372459.1"/>
    </source>
</evidence>
<dbReference type="RefSeq" id="WP_343757088.1">
    <property type="nucleotide sequence ID" value="NZ_BAAACW010000167.1"/>
</dbReference>
<dbReference type="Pfam" id="PF00072">
    <property type="entry name" value="Response_reg"/>
    <property type="match status" value="1"/>
</dbReference>
<dbReference type="PROSITE" id="PS50043">
    <property type="entry name" value="HTH_LUXR_2"/>
    <property type="match status" value="1"/>
</dbReference>
<dbReference type="InterPro" id="IPR039420">
    <property type="entry name" value="WalR-like"/>
</dbReference>
<dbReference type="SMART" id="SM00448">
    <property type="entry name" value="REC"/>
    <property type="match status" value="1"/>
</dbReference>
<dbReference type="InterPro" id="IPR011006">
    <property type="entry name" value="CheY-like_superfamily"/>
</dbReference>
<dbReference type="InterPro" id="IPR000792">
    <property type="entry name" value="Tscrpt_reg_LuxR_C"/>
</dbReference>
<keyword evidence="1 5" id="KW-0597">Phosphoprotein</keyword>
<accession>A0ABN0XTI1</accession>
<keyword evidence="3" id="KW-0238">DNA-binding</keyword>
<dbReference type="SMART" id="SM00421">
    <property type="entry name" value="HTH_LUXR"/>
    <property type="match status" value="1"/>
</dbReference>
<dbReference type="SUPFAM" id="SSF52172">
    <property type="entry name" value="CheY-like"/>
    <property type="match status" value="1"/>
</dbReference>
<name>A0ABN0XTI1_9LACT</name>
<organism evidence="8 9">
    <name type="scientific">Alkalibacterium iburiense</name>
    <dbReference type="NCBI Taxonomy" id="290589"/>
    <lineage>
        <taxon>Bacteria</taxon>
        <taxon>Bacillati</taxon>
        <taxon>Bacillota</taxon>
        <taxon>Bacilli</taxon>
        <taxon>Lactobacillales</taxon>
        <taxon>Carnobacteriaceae</taxon>
        <taxon>Alkalibacterium</taxon>
    </lineage>
</organism>